<dbReference type="KEGG" id="sgo:SGO_0079"/>
<evidence type="ECO:0000313" key="2">
    <source>
        <dbReference type="Proteomes" id="UP000001131"/>
    </source>
</evidence>
<dbReference type="Proteomes" id="UP000001131">
    <property type="component" value="Chromosome"/>
</dbReference>
<keyword evidence="2" id="KW-1185">Reference proteome</keyword>
<accession>A8AUE1</accession>
<dbReference type="EMBL" id="CP000725">
    <property type="protein sequence ID" value="ABV10947.1"/>
    <property type="molecule type" value="Genomic_DNA"/>
</dbReference>
<dbReference type="AlphaFoldDB" id="A8AUE1"/>
<dbReference type="STRING" id="467705.SGO_0079"/>
<reference evidence="1 2" key="1">
    <citation type="journal article" date="2007" name="J. Bacteriol.">
        <title>Genome-wide transcriptional changes in Streptococcus gordonii in response to competence signaling peptide.</title>
        <authorList>
            <person name="Vickerman M.M."/>
            <person name="Iobst S."/>
            <person name="Jesionowski A.M."/>
            <person name="Gill S.R."/>
        </authorList>
    </citation>
    <scope>NUCLEOTIDE SEQUENCE [LARGE SCALE GENOMIC DNA]</scope>
    <source>
        <strain evidence="2">Challis / ATCC 35105 / BCRC 15272 / CH1 / DL1 / V288</strain>
    </source>
</reference>
<dbReference type="HOGENOM" id="CLU_1685573_0_0_9"/>
<dbReference type="RefSeq" id="WP_011999628.1">
    <property type="nucleotide sequence ID" value="NC_009785.1"/>
</dbReference>
<name>A8AUE1_STRGC</name>
<protein>
    <submittedName>
        <fullName evidence="1">Uncharacterized protein</fullName>
    </submittedName>
</protein>
<organism evidence="1 2">
    <name type="scientific">Streptococcus gordonii (strain Challis / ATCC 35105 / BCRC 15272 / CH1 / DL1 / V288)</name>
    <dbReference type="NCBI Taxonomy" id="467705"/>
    <lineage>
        <taxon>Bacteria</taxon>
        <taxon>Bacillati</taxon>
        <taxon>Bacillota</taxon>
        <taxon>Bacilli</taxon>
        <taxon>Lactobacillales</taxon>
        <taxon>Streptococcaceae</taxon>
        <taxon>Streptococcus</taxon>
    </lineage>
</organism>
<evidence type="ECO:0000313" key="1">
    <source>
        <dbReference type="EMBL" id="ABV10947.1"/>
    </source>
</evidence>
<proteinExistence type="predicted"/>
<sequence length="156" mass="17296">MAESNIKEVKTGEGAIGIELNEQAELILKAYNIVIACKNVALYMSSAIAALPEVSSQGVFKQYIANDGDLNLYVMKAQEMEILASILHQFAEDTYATFVEMDNIQAMQIANLILNTNIPATSNVPAEQQSELSKSQDFIRNNQQEAFDKIKSMEQE</sequence>
<gene>
    <name evidence="1" type="ordered locus">SGO_0079</name>
</gene>